<dbReference type="EMBL" id="CP019352">
    <property type="protein sequence ID" value="APX99916.1"/>
    <property type="molecule type" value="Genomic_DNA"/>
</dbReference>
<accession>A0AAC9PVQ3</accession>
<dbReference type="KEGG" id="lvn:BWR22_06205"/>
<keyword evidence="2" id="KW-1185">Reference proteome</keyword>
<organism evidence="1 2">
    <name type="scientific">Lacinutrix venerupis</name>
    <dbReference type="NCBI Taxonomy" id="1486034"/>
    <lineage>
        <taxon>Bacteria</taxon>
        <taxon>Pseudomonadati</taxon>
        <taxon>Bacteroidota</taxon>
        <taxon>Flavobacteriia</taxon>
        <taxon>Flavobacteriales</taxon>
        <taxon>Flavobacteriaceae</taxon>
        <taxon>Lacinutrix</taxon>
    </lineage>
</organism>
<name>A0AAC9PVQ3_9FLAO</name>
<dbReference type="AlphaFoldDB" id="A0AAC9PVQ3"/>
<evidence type="ECO:0000313" key="1">
    <source>
        <dbReference type="EMBL" id="APX99916.1"/>
    </source>
</evidence>
<gene>
    <name evidence="1" type="ORF">BWR22_06205</name>
</gene>
<evidence type="ECO:0000313" key="2">
    <source>
        <dbReference type="Proteomes" id="UP000187506"/>
    </source>
</evidence>
<sequence>MMFEIIESLTNILGPIATASKENSSKKDRALRALSYALDKTCLYYRDLRNGILKDREREAQLVRYWSAAAIPLRHFDSNLAEICDHKSEYWLDPENYDDSQIDEMGIRLEDVRNAYRQHLKPNYS</sequence>
<reference evidence="1 2" key="1">
    <citation type="submission" date="2017-01" db="EMBL/GenBank/DDBJ databases">
        <title>Complete genome of Lacinutrix venerupis DOK2-8 isolated from seawater in Dokdo.</title>
        <authorList>
            <person name="Chi W.-J."/>
            <person name="Kim J.H."/>
        </authorList>
    </citation>
    <scope>NUCLEOTIDE SEQUENCE [LARGE SCALE GENOMIC DNA]</scope>
    <source>
        <strain evidence="1 2">DOK2-8</strain>
    </source>
</reference>
<proteinExistence type="predicted"/>
<dbReference type="Proteomes" id="UP000187506">
    <property type="component" value="Chromosome"/>
</dbReference>
<protein>
    <submittedName>
        <fullName evidence="1">Uncharacterized protein</fullName>
    </submittedName>
</protein>
<dbReference type="RefSeq" id="WP_076732676.1">
    <property type="nucleotide sequence ID" value="NZ_CP019352.1"/>
</dbReference>